<evidence type="ECO:0000256" key="1">
    <source>
        <dbReference type="SAM" id="MobiDB-lite"/>
    </source>
</evidence>
<dbReference type="EMBL" id="GBRH01232957">
    <property type="protein sequence ID" value="JAD64938.1"/>
    <property type="molecule type" value="Transcribed_RNA"/>
</dbReference>
<accession>A0A0A9BRZ4</accession>
<name>A0A0A9BRZ4_ARUDO</name>
<feature type="region of interest" description="Disordered" evidence="1">
    <location>
        <begin position="61"/>
        <end position="124"/>
    </location>
</feature>
<proteinExistence type="predicted"/>
<sequence>MSSISPLTPLLSWSVTVSCWFHGVAMATPVCDRCPSRANELCVVSHAYRLNGKSRALVRGSTGVTRVQRGRTLPSATQVSQCSPASQLRSSAHVSPTFRADTTAAGAHDKRTTTAASRRRGRRR</sequence>
<feature type="compositionally biased region" description="Polar residues" evidence="1">
    <location>
        <begin position="74"/>
        <end position="94"/>
    </location>
</feature>
<reference evidence="3" key="1">
    <citation type="submission" date="2014-09" db="EMBL/GenBank/DDBJ databases">
        <authorList>
            <person name="Magalhaes I.L.F."/>
            <person name="Oliveira U."/>
            <person name="Santos F.R."/>
            <person name="Vidigal T.H.D.A."/>
            <person name="Brescovit A.D."/>
            <person name="Santos A.J."/>
        </authorList>
    </citation>
    <scope>NUCLEOTIDE SEQUENCE</scope>
    <source>
        <tissue evidence="3">Shoot tissue taken approximately 20 cm above the soil surface</tissue>
    </source>
</reference>
<reference evidence="3" key="2">
    <citation type="journal article" date="2015" name="Data Brief">
        <title>Shoot transcriptome of the giant reed, Arundo donax.</title>
        <authorList>
            <person name="Barrero R.A."/>
            <person name="Guerrero F.D."/>
            <person name="Moolhuijzen P."/>
            <person name="Goolsby J.A."/>
            <person name="Tidwell J."/>
            <person name="Bellgard S.E."/>
            <person name="Bellgard M.I."/>
        </authorList>
    </citation>
    <scope>NUCLEOTIDE SEQUENCE</scope>
    <source>
        <tissue evidence="3">Shoot tissue taken approximately 20 cm above the soil surface</tissue>
    </source>
</reference>
<dbReference type="AlphaFoldDB" id="A0A0A9BRZ4"/>
<evidence type="ECO:0008006" key="4">
    <source>
        <dbReference type="Google" id="ProtNLM"/>
    </source>
</evidence>
<organism evidence="3">
    <name type="scientific">Arundo donax</name>
    <name type="common">Giant reed</name>
    <name type="synonym">Donax arundinaceus</name>
    <dbReference type="NCBI Taxonomy" id="35708"/>
    <lineage>
        <taxon>Eukaryota</taxon>
        <taxon>Viridiplantae</taxon>
        <taxon>Streptophyta</taxon>
        <taxon>Embryophyta</taxon>
        <taxon>Tracheophyta</taxon>
        <taxon>Spermatophyta</taxon>
        <taxon>Magnoliopsida</taxon>
        <taxon>Liliopsida</taxon>
        <taxon>Poales</taxon>
        <taxon>Poaceae</taxon>
        <taxon>PACMAD clade</taxon>
        <taxon>Arundinoideae</taxon>
        <taxon>Arundineae</taxon>
        <taxon>Arundo</taxon>
    </lineage>
</organism>
<feature type="chain" id="PRO_5002045852" description="Secreted protein" evidence="2">
    <location>
        <begin position="28"/>
        <end position="124"/>
    </location>
</feature>
<keyword evidence="2" id="KW-0732">Signal</keyword>
<feature type="signal peptide" evidence="2">
    <location>
        <begin position="1"/>
        <end position="27"/>
    </location>
</feature>
<protein>
    <recommendedName>
        <fullName evidence="4">Secreted protein</fullName>
    </recommendedName>
</protein>
<evidence type="ECO:0000256" key="2">
    <source>
        <dbReference type="SAM" id="SignalP"/>
    </source>
</evidence>
<evidence type="ECO:0000313" key="3">
    <source>
        <dbReference type="EMBL" id="JAD64938.1"/>
    </source>
</evidence>